<keyword evidence="2" id="KW-1185">Reference proteome</keyword>
<keyword evidence="1" id="KW-0223">Dioxygenase</keyword>
<keyword evidence="1" id="KW-0560">Oxidoreductase</keyword>
<dbReference type="SUPFAM" id="SSF143410">
    <property type="entry name" value="DOPA-like"/>
    <property type="match status" value="1"/>
</dbReference>
<name>A0A1H8QLT8_9PROT</name>
<proteinExistence type="predicted"/>
<protein>
    <submittedName>
        <fullName evidence="1">DOPA 4,5-dioxygenase</fullName>
    </submittedName>
</protein>
<accession>A0A1H8QLT8</accession>
<dbReference type="GO" id="GO:0051213">
    <property type="term" value="F:dioxygenase activity"/>
    <property type="evidence" value="ECO:0007669"/>
    <property type="project" value="UniProtKB-KW"/>
</dbReference>
<organism evidence="1 2">
    <name type="scientific">Nitrosomonas oligotropha</name>
    <dbReference type="NCBI Taxonomy" id="42354"/>
    <lineage>
        <taxon>Bacteria</taxon>
        <taxon>Pseudomonadati</taxon>
        <taxon>Pseudomonadota</taxon>
        <taxon>Betaproteobacteria</taxon>
        <taxon>Nitrosomonadales</taxon>
        <taxon>Nitrosomonadaceae</taxon>
        <taxon>Nitrosomonas</taxon>
    </lineage>
</organism>
<dbReference type="Pfam" id="PF08883">
    <property type="entry name" value="DOPA_dioxygen"/>
    <property type="match status" value="1"/>
</dbReference>
<dbReference type="InterPro" id="IPR023389">
    <property type="entry name" value="DOPA-like_sf"/>
</dbReference>
<evidence type="ECO:0000313" key="2">
    <source>
        <dbReference type="Proteomes" id="UP000198814"/>
    </source>
</evidence>
<dbReference type="PANTHER" id="PTHR36423">
    <property type="entry name" value="AFR070WP"/>
    <property type="match status" value="1"/>
</dbReference>
<dbReference type="PANTHER" id="PTHR36423:SF2">
    <property type="entry name" value="AFR070WP"/>
    <property type="match status" value="1"/>
</dbReference>
<gene>
    <name evidence="1" type="ORF">SAMN05216333_11225</name>
</gene>
<dbReference type="AlphaFoldDB" id="A0A1H8QLT8"/>
<reference evidence="2" key="1">
    <citation type="submission" date="2016-10" db="EMBL/GenBank/DDBJ databases">
        <authorList>
            <person name="Varghese N."/>
            <person name="Submissions S."/>
        </authorList>
    </citation>
    <scope>NUCLEOTIDE SEQUENCE [LARGE SCALE GENOMIC DNA]</scope>
    <source>
        <strain evidence="2">Nm76</strain>
    </source>
</reference>
<evidence type="ECO:0000313" key="1">
    <source>
        <dbReference type="EMBL" id="SEO54854.1"/>
    </source>
</evidence>
<dbReference type="Proteomes" id="UP000198814">
    <property type="component" value="Unassembled WGS sequence"/>
</dbReference>
<dbReference type="STRING" id="42354.SAMN05216333_11225"/>
<dbReference type="InterPro" id="IPR014980">
    <property type="entry name" value="DOPA_dioxygen"/>
</dbReference>
<dbReference type="EMBL" id="FODO01000012">
    <property type="protein sequence ID" value="SEO54854.1"/>
    <property type="molecule type" value="Genomic_DNA"/>
</dbReference>
<dbReference type="Gene3D" id="3.30.70.1240">
    <property type="entry name" value="DOPA-like domains"/>
    <property type="match status" value="1"/>
</dbReference>
<sequence length="150" mass="16963">MLKDIDVRQVLSLRNGIALNLSSNRCSKMMASTDSHTNKNYKIMEIFHAHIYFKENEIELAKQVREDLILAIPQLIYVGELILKPIGPHPMPMFEIHIPSRNINKAALLIDKKRAGLPVLIHPVQADELAAHTVFARWLGEGLPLNLEAL</sequence>